<dbReference type="PANTHER" id="PTHR47491:SF5">
    <property type="entry name" value="CAP-GLY DOMAIN LINKER"/>
    <property type="match status" value="1"/>
</dbReference>
<organism evidence="4 5">
    <name type="scientific">Dillenia turbinata</name>
    <dbReference type="NCBI Taxonomy" id="194707"/>
    <lineage>
        <taxon>Eukaryota</taxon>
        <taxon>Viridiplantae</taxon>
        <taxon>Streptophyta</taxon>
        <taxon>Embryophyta</taxon>
        <taxon>Tracheophyta</taxon>
        <taxon>Spermatophyta</taxon>
        <taxon>Magnoliopsida</taxon>
        <taxon>eudicotyledons</taxon>
        <taxon>Gunneridae</taxon>
        <taxon>Pentapetalae</taxon>
        <taxon>Dilleniales</taxon>
        <taxon>Dilleniaceae</taxon>
        <taxon>Dillenia</taxon>
    </lineage>
</organism>
<proteinExistence type="predicted"/>
<feature type="coiled-coil region" evidence="1">
    <location>
        <begin position="421"/>
        <end position="582"/>
    </location>
</feature>
<feature type="compositionally biased region" description="Low complexity" evidence="2">
    <location>
        <begin position="103"/>
        <end position="116"/>
    </location>
</feature>
<protein>
    <recommendedName>
        <fullName evidence="3">DUF7653 domain-containing protein</fullName>
    </recommendedName>
</protein>
<sequence length="1034" mass="117587">LSGGIPMKKLFFFRSTASNSGNDTVSSQSIDKKVYCETSLENGPHSPRGSKGSFCKSRKQIPENQSSDANPGLRKSRSYTSAAFYSEVLGQRSSSCLTDHSRSPSVSNSSLPLQQSDNSRGHSNTRDKKSKKKLFQVETVSNAYAAEKPCSASSSRSLHDSTSISSFCSTNGSNTILDRYIDGEQQPERIKPANTSSQRYQSGYEYNGGKRPPRVQYAVPDSPTDSIKEKPRAHSFRENGGTSFYFSSRDWREKGFEHESPRQIAQHVVERLSQSHALPKTVPKDTDADVPITLEDIYGGALNRSSSQNLDCIDKNRCSFDGPLEMVNGYHEEDISSFEKKTYFFGNNSMVTNNVRSDEDLTAELYKKSKEADARILSMSEELEQDAFLGDSGFSMQALMQTVRNLVEDKMNLALEVSATLQGHIADRACAKEELKRIKAEFESRIHRLEREKIELQSGLEKELDRRSSDWSFKLEKYQAEEKRLRDRVRELAEQNVSLQREVSSFNERETQVKDLSSMVEKARLENNDLQVSVSELQEKYRAAEEDRQCFQRNYEEKDRECKELQKSVSRLLRTCSEQEKTITGLRHGLNEEIGKKKSLENFDKEMGKMQMEQLRLTGVEHTLRKEVESYRLELDSLRHENVNLLNRLKGNGKDGGFSSLKLDQELWSRVSYLQNQGLSLLNESTRLCSKLLEFIKAGQTLEKKHEFEAIKHGLDGQFVVESEIKVQGFKRGAESLKKSLQLLSTVLHEKSSAAGSESISRCTEDVTSGQPNDQAFEDQVRTELKAEILLTTVLREKLYMKELEVEQLQAEVAAAVRGNDILRHEVQNSLDTLSCVSHKMKDLELQAIKKDEKINQLEREIEECKSELSITRGVLTKISEERDLLWDEVKQYREKNMFLNSEVVALRKKIEALDEDILVKEGQITILKDSLEKPFDLLGSPVTTRDFQLFSQFAWDFLEGLQPIHLLVLAAICVTFPLYSCKFCNQKSEAYSIFLVFWDEEAEALKGGLTPYTAEPVLHGHFLLVKQPKIGIY</sequence>
<dbReference type="AlphaFoldDB" id="A0AAN8ZBP3"/>
<feature type="compositionally biased region" description="Basic and acidic residues" evidence="2">
    <location>
        <begin position="226"/>
        <end position="237"/>
    </location>
</feature>
<dbReference type="InterPro" id="IPR056070">
    <property type="entry name" value="DUF7653"/>
</dbReference>
<evidence type="ECO:0000256" key="1">
    <source>
        <dbReference type="SAM" id="Coils"/>
    </source>
</evidence>
<evidence type="ECO:0000313" key="4">
    <source>
        <dbReference type="EMBL" id="KAK6929235.1"/>
    </source>
</evidence>
<name>A0AAN8ZBP3_9MAGN</name>
<dbReference type="Proteomes" id="UP001370490">
    <property type="component" value="Unassembled WGS sequence"/>
</dbReference>
<feature type="region of interest" description="Disordered" evidence="2">
    <location>
        <begin position="39"/>
        <end position="75"/>
    </location>
</feature>
<dbReference type="PANTHER" id="PTHR47491">
    <property type="entry name" value="CAP-GLY DOMAIN LINKER"/>
    <property type="match status" value="1"/>
</dbReference>
<evidence type="ECO:0000256" key="2">
    <source>
        <dbReference type="SAM" id="MobiDB-lite"/>
    </source>
</evidence>
<feature type="domain" description="DUF7653" evidence="3">
    <location>
        <begin position="623"/>
        <end position="752"/>
    </location>
</feature>
<comment type="caution">
    <text evidence="4">The sequence shown here is derived from an EMBL/GenBank/DDBJ whole genome shotgun (WGS) entry which is preliminary data.</text>
</comment>
<reference evidence="4 5" key="1">
    <citation type="submission" date="2023-12" db="EMBL/GenBank/DDBJ databases">
        <title>A high-quality genome assembly for Dillenia turbinata (Dilleniales).</title>
        <authorList>
            <person name="Chanderbali A."/>
        </authorList>
    </citation>
    <scope>NUCLEOTIDE SEQUENCE [LARGE SCALE GENOMIC DNA]</scope>
    <source>
        <strain evidence="4">LSX21</strain>
        <tissue evidence="4">Leaf</tissue>
    </source>
</reference>
<feature type="region of interest" description="Disordered" evidence="2">
    <location>
        <begin position="95"/>
        <end position="134"/>
    </location>
</feature>
<feature type="region of interest" description="Disordered" evidence="2">
    <location>
        <begin position="182"/>
        <end position="241"/>
    </location>
</feature>
<evidence type="ECO:0000259" key="3">
    <source>
        <dbReference type="Pfam" id="PF24670"/>
    </source>
</evidence>
<feature type="non-terminal residue" evidence="4">
    <location>
        <position position="1"/>
    </location>
</feature>
<evidence type="ECO:0000313" key="5">
    <source>
        <dbReference type="Proteomes" id="UP001370490"/>
    </source>
</evidence>
<feature type="coiled-coil region" evidence="1">
    <location>
        <begin position="621"/>
        <end position="648"/>
    </location>
</feature>
<feature type="compositionally biased region" description="Basic and acidic residues" evidence="2">
    <location>
        <begin position="182"/>
        <end position="191"/>
    </location>
</feature>
<keyword evidence="5" id="KW-1185">Reference proteome</keyword>
<feature type="coiled-coil region" evidence="1">
    <location>
        <begin position="841"/>
        <end position="917"/>
    </location>
</feature>
<dbReference type="Pfam" id="PF24670">
    <property type="entry name" value="DUF7653"/>
    <property type="match status" value="1"/>
</dbReference>
<accession>A0AAN8ZBP3</accession>
<gene>
    <name evidence="4" type="ORF">RJ641_005440</name>
</gene>
<keyword evidence="1" id="KW-0175">Coiled coil</keyword>
<dbReference type="EMBL" id="JBAMMX010000013">
    <property type="protein sequence ID" value="KAK6929235.1"/>
    <property type="molecule type" value="Genomic_DNA"/>
</dbReference>